<dbReference type="AlphaFoldDB" id="A0A2N1MJF0"/>
<proteinExistence type="predicted"/>
<dbReference type="VEuPathDB" id="FungiDB:RhiirA1_509095"/>
<comment type="caution">
    <text evidence="2">The sequence shown here is derived from an EMBL/GenBank/DDBJ whole genome shotgun (WGS) entry which is preliminary data.</text>
</comment>
<reference evidence="2 3" key="2">
    <citation type="submission" date="2017-10" db="EMBL/GenBank/DDBJ databases">
        <title>Extensive intraspecific genome diversity in a model arbuscular mycorrhizal fungus.</title>
        <authorList>
            <person name="Chen E.C.H."/>
            <person name="Morin E."/>
            <person name="Baudet D."/>
            <person name="Noel J."/>
            <person name="Ndikumana S."/>
            <person name="Charron P."/>
            <person name="St-Onge C."/>
            <person name="Giorgi J."/>
            <person name="Grigoriev I.V."/>
            <person name="Roux C."/>
            <person name="Martin F.M."/>
            <person name="Corradi N."/>
        </authorList>
    </citation>
    <scope>NUCLEOTIDE SEQUENCE [LARGE SCALE GENOMIC DNA]</scope>
    <source>
        <strain evidence="2 3">C2</strain>
    </source>
</reference>
<sequence>MTSVHCIAHRLHLAGQDAAKEVTYFKEYEVICKQLYGYFSSSYKRMQNLKLMQDVNEDPQLTILNIINTRWLSMSNVVHNLHQIIFSVIDALNDDMNNAENPKERDRTSQLISSLDPNFIISTMFLADLMYILK</sequence>
<dbReference type="EMBL" id="LLXL01010515">
    <property type="protein sequence ID" value="PKK38218.1"/>
    <property type="molecule type" value="Genomic_DNA"/>
</dbReference>
<dbReference type="SUPFAM" id="SSF53098">
    <property type="entry name" value="Ribonuclease H-like"/>
    <property type="match status" value="1"/>
</dbReference>
<dbReference type="Proteomes" id="UP000233469">
    <property type="component" value="Unassembled WGS sequence"/>
</dbReference>
<organism evidence="2 3">
    <name type="scientific">Rhizophagus irregularis</name>
    <dbReference type="NCBI Taxonomy" id="588596"/>
    <lineage>
        <taxon>Eukaryota</taxon>
        <taxon>Fungi</taxon>
        <taxon>Fungi incertae sedis</taxon>
        <taxon>Mucoromycota</taxon>
        <taxon>Glomeromycotina</taxon>
        <taxon>Glomeromycetes</taxon>
        <taxon>Glomerales</taxon>
        <taxon>Glomeraceae</taxon>
        <taxon>Rhizophagus</taxon>
    </lineage>
</organism>
<dbReference type="EMBL" id="LLXL01002116">
    <property type="protein sequence ID" value="PKK61757.1"/>
    <property type="molecule type" value="Genomic_DNA"/>
</dbReference>
<dbReference type="PANTHER" id="PTHR46880:SF5">
    <property type="entry name" value="DUF4371 DOMAIN-CONTAINING PROTEIN"/>
    <property type="match status" value="1"/>
</dbReference>
<evidence type="ECO:0000313" key="3">
    <source>
        <dbReference type="Proteomes" id="UP000233469"/>
    </source>
</evidence>
<accession>A0A2N1MJF0</accession>
<dbReference type="PANTHER" id="PTHR46880">
    <property type="entry name" value="RAS-ASSOCIATING DOMAIN-CONTAINING PROTEIN"/>
    <property type="match status" value="1"/>
</dbReference>
<name>A0A2N1MJF0_9GLOM</name>
<protein>
    <submittedName>
        <fullName evidence="2">Uncharacterized protein</fullName>
    </submittedName>
</protein>
<gene>
    <name evidence="2" type="ORF">RhiirC2_791325</name>
    <name evidence="1" type="ORF">RhiirC2_805526</name>
</gene>
<reference evidence="2 3" key="1">
    <citation type="submission" date="2016-04" db="EMBL/GenBank/DDBJ databases">
        <title>Genome analyses suggest a sexual origin of heterokaryosis in a supposedly ancient asexual fungus.</title>
        <authorList>
            <person name="Ropars J."/>
            <person name="Sedzielewska K."/>
            <person name="Noel J."/>
            <person name="Charron P."/>
            <person name="Farinelli L."/>
            <person name="Marton T."/>
            <person name="Kruger M."/>
            <person name="Pelin A."/>
            <person name="Brachmann A."/>
            <person name="Corradi N."/>
        </authorList>
    </citation>
    <scope>NUCLEOTIDE SEQUENCE [LARGE SCALE GENOMIC DNA]</scope>
    <source>
        <strain evidence="2 3">C2</strain>
    </source>
</reference>
<dbReference type="InterPro" id="IPR012337">
    <property type="entry name" value="RNaseH-like_sf"/>
</dbReference>
<evidence type="ECO:0000313" key="2">
    <source>
        <dbReference type="EMBL" id="PKK61757.1"/>
    </source>
</evidence>
<evidence type="ECO:0000313" key="1">
    <source>
        <dbReference type="EMBL" id="PKK38218.1"/>
    </source>
</evidence>